<name>A0ABW4GBG5_9ACTN</name>
<protein>
    <recommendedName>
        <fullName evidence="1">Gylcosyl hydrolase 115 C-terminal domain-containing protein</fullName>
    </recommendedName>
</protein>
<evidence type="ECO:0000259" key="1">
    <source>
        <dbReference type="Pfam" id="PF17829"/>
    </source>
</evidence>
<accession>A0ABW4GBG5</accession>
<reference evidence="3" key="1">
    <citation type="journal article" date="2019" name="Int. J. Syst. Evol. Microbiol.">
        <title>The Global Catalogue of Microorganisms (GCM) 10K type strain sequencing project: providing services to taxonomists for standard genome sequencing and annotation.</title>
        <authorList>
            <consortium name="The Broad Institute Genomics Platform"/>
            <consortium name="The Broad Institute Genome Sequencing Center for Infectious Disease"/>
            <person name="Wu L."/>
            <person name="Ma J."/>
        </authorList>
    </citation>
    <scope>NUCLEOTIDE SEQUENCE [LARGE SCALE GENOMIC DNA]</scope>
    <source>
        <strain evidence="3">CGMCC 1.15399</strain>
    </source>
</reference>
<proteinExistence type="predicted"/>
<evidence type="ECO:0000313" key="2">
    <source>
        <dbReference type="EMBL" id="MFD1539901.1"/>
    </source>
</evidence>
<comment type="caution">
    <text evidence="2">The sequence shown here is derived from an EMBL/GenBank/DDBJ whole genome shotgun (WGS) entry which is preliminary data.</text>
</comment>
<dbReference type="EMBL" id="JBHUCM010000018">
    <property type="protein sequence ID" value="MFD1539901.1"/>
    <property type="molecule type" value="Genomic_DNA"/>
</dbReference>
<keyword evidence="3" id="KW-1185">Reference proteome</keyword>
<dbReference type="InterPro" id="IPR041437">
    <property type="entry name" value="GH115_C"/>
</dbReference>
<feature type="domain" description="Gylcosyl hydrolase 115 C-terminal" evidence="1">
    <location>
        <begin position="4"/>
        <end position="93"/>
    </location>
</feature>
<dbReference type="Proteomes" id="UP001597097">
    <property type="component" value="Unassembled WGS sequence"/>
</dbReference>
<dbReference type="RefSeq" id="WP_308127240.1">
    <property type="nucleotide sequence ID" value="NZ_JAHKRM010000018.1"/>
</dbReference>
<dbReference type="PANTHER" id="PTHR37842:SF2">
    <property type="entry name" value="GYLCOSYL HYDROLASE 115 C-TERMINAL DOMAIN-CONTAINING PROTEIN"/>
    <property type="match status" value="1"/>
</dbReference>
<organism evidence="2 3">
    <name type="scientific">Nonomuraea guangzhouensis</name>
    <dbReference type="NCBI Taxonomy" id="1291555"/>
    <lineage>
        <taxon>Bacteria</taxon>
        <taxon>Bacillati</taxon>
        <taxon>Actinomycetota</taxon>
        <taxon>Actinomycetes</taxon>
        <taxon>Streptosporangiales</taxon>
        <taxon>Streptosporangiaceae</taxon>
        <taxon>Nonomuraea</taxon>
    </lineage>
</organism>
<dbReference type="Pfam" id="PF17829">
    <property type="entry name" value="GH115_C"/>
    <property type="match status" value="1"/>
</dbReference>
<dbReference type="PANTHER" id="PTHR37842">
    <property type="match status" value="1"/>
</dbReference>
<dbReference type="Gene3D" id="2.60.120.1620">
    <property type="match status" value="1"/>
</dbReference>
<sequence length="99" mass="10507">MLSGSGLRYAVSIDDQAPKTVDITTATGANDTTMNKGWEMNTTDAANRTSTTFTVSTPGAHTLRFWMVDPTVVVQKLVVATGDLAESYLGPPESYFASG</sequence>
<evidence type="ECO:0000313" key="3">
    <source>
        <dbReference type="Proteomes" id="UP001597097"/>
    </source>
</evidence>
<gene>
    <name evidence="2" type="ORF">ACFSJ0_22805</name>
</gene>